<evidence type="ECO:0000313" key="5">
    <source>
        <dbReference type="Proteomes" id="UP000242519"/>
    </source>
</evidence>
<dbReference type="PANTHER" id="PTHR28190:SF2">
    <property type="entry name" value="MIGRATION PROTEIN, PUTATIVE (AFU_ORTHOLOGUE AFUA_2G07730)-RELATED"/>
    <property type="match status" value="1"/>
</dbReference>
<feature type="coiled-coil region" evidence="1">
    <location>
        <begin position="119"/>
        <end position="224"/>
    </location>
</feature>
<gene>
    <name evidence="4" type="ORF">B2J93_5200</name>
</gene>
<feature type="compositionally biased region" description="Polar residues" evidence="2">
    <location>
        <begin position="338"/>
        <end position="351"/>
    </location>
</feature>
<dbReference type="GO" id="GO:0032065">
    <property type="term" value="P:maintenance of protein location in cell cortex"/>
    <property type="evidence" value="ECO:0007669"/>
    <property type="project" value="InterPro"/>
</dbReference>
<dbReference type="GO" id="GO:0005543">
    <property type="term" value="F:phospholipid binding"/>
    <property type="evidence" value="ECO:0007669"/>
    <property type="project" value="InterPro"/>
</dbReference>
<dbReference type="InterPro" id="IPR053005">
    <property type="entry name" value="Nuclear_Pos-Cytoskel_Interact"/>
</dbReference>
<dbReference type="InParanoid" id="A0A218Z3D6"/>
<feature type="compositionally biased region" description="Basic and acidic residues" evidence="2">
    <location>
        <begin position="232"/>
        <end position="246"/>
    </location>
</feature>
<evidence type="ECO:0000256" key="2">
    <source>
        <dbReference type="SAM" id="MobiDB-lite"/>
    </source>
</evidence>
<keyword evidence="1" id="KW-0175">Coiled coil</keyword>
<feature type="region of interest" description="Disordered" evidence="2">
    <location>
        <begin position="700"/>
        <end position="775"/>
    </location>
</feature>
<dbReference type="GO" id="GO:0015631">
    <property type="term" value="F:tubulin binding"/>
    <property type="evidence" value="ECO:0007669"/>
    <property type="project" value="TreeGrafter"/>
</dbReference>
<evidence type="ECO:0000313" key="4">
    <source>
        <dbReference type="EMBL" id="OWP02569.1"/>
    </source>
</evidence>
<evidence type="ECO:0000256" key="1">
    <source>
        <dbReference type="SAM" id="Coils"/>
    </source>
</evidence>
<dbReference type="OrthoDB" id="2149224at2759"/>
<accession>A0A218Z3D6</accession>
<dbReference type="SUPFAM" id="SSF50729">
    <property type="entry name" value="PH domain-like"/>
    <property type="match status" value="1"/>
</dbReference>
<keyword evidence="5" id="KW-1185">Reference proteome</keyword>
<dbReference type="Pfam" id="PF12814">
    <property type="entry name" value="Mcp5_PH"/>
    <property type="match status" value="1"/>
</dbReference>
<feature type="compositionally biased region" description="Pro residues" evidence="2">
    <location>
        <begin position="468"/>
        <end position="483"/>
    </location>
</feature>
<dbReference type="GO" id="GO:0005938">
    <property type="term" value="C:cell cortex"/>
    <property type="evidence" value="ECO:0007669"/>
    <property type="project" value="InterPro"/>
</dbReference>
<proteinExistence type="predicted"/>
<dbReference type="InterPro" id="IPR024774">
    <property type="entry name" value="PH_dom-Mcp5-type"/>
</dbReference>
<feature type="region of interest" description="Disordered" evidence="2">
    <location>
        <begin position="459"/>
        <end position="542"/>
    </location>
</feature>
<feature type="compositionally biased region" description="Polar residues" evidence="2">
    <location>
        <begin position="730"/>
        <end position="741"/>
    </location>
</feature>
<feature type="region of interest" description="Disordered" evidence="2">
    <location>
        <begin position="1087"/>
        <end position="1227"/>
    </location>
</feature>
<dbReference type="Proteomes" id="UP000242519">
    <property type="component" value="Unassembled WGS sequence"/>
</dbReference>
<organism evidence="4 5">
    <name type="scientific">Diplocarpon coronariae</name>
    <dbReference type="NCBI Taxonomy" id="2795749"/>
    <lineage>
        <taxon>Eukaryota</taxon>
        <taxon>Fungi</taxon>
        <taxon>Dikarya</taxon>
        <taxon>Ascomycota</taxon>
        <taxon>Pezizomycotina</taxon>
        <taxon>Leotiomycetes</taxon>
        <taxon>Helotiales</taxon>
        <taxon>Drepanopezizaceae</taxon>
        <taxon>Diplocarpon</taxon>
    </lineage>
</organism>
<protein>
    <recommendedName>
        <fullName evidence="3">Pleckstrin homology domain-containing protein</fullName>
    </recommendedName>
</protein>
<feature type="compositionally biased region" description="Acidic residues" evidence="2">
    <location>
        <begin position="1"/>
        <end position="10"/>
    </location>
</feature>
<feature type="region of interest" description="Disordered" evidence="2">
    <location>
        <begin position="299"/>
        <end position="356"/>
    </location>
</feature>
<dbReference type="STRING" id="503106.A0A218Z3D6"/>
<dbReference type="PANTHER" id="PTHR28190">
    <property type="entry name" value="NUCLEAR MIGRATION PROTEIN NUM1"/>
    <property type="match status" value="1"/>
</dbReference>
<feature type="region of interest" description="Disordered" evidence="2">
    <location>
        <begin position="584"/>
        <end position="668"/>
    </location>
</feature>
<feature type="compositionally biased region" description="Basic and acidic residues" evidence="2">
    <location>
        <begin position="1097"/>
        <end position="1107"/>
    </location>
</feature>
<feature type="region of interest" description="Disordered" evidence="2">
    <location>
        <begin position="1"/>
        <end position="64"/>
    </location>
</feature>
<feature type="compositionally biased region" description="Polar residues" evidence="2">
    <location>
        <begin position="490"/>
        <end position="509"/>
    </location>
</feature>
<dbReference type="GO" id="GO:0000226">
    <property type="term" value="P:microtubule cytoskeleton organization"/>
    <property type="evidence" value="ECO:0007669"/>
    <property type="project" value="TreeGrafter"/>
</dbReference>
<dbReference type="GO" id="GO:0005739">
    <property type="term" value="C:mitochondrion"/>
    <property type="evidence" value="ECO:0007669"/>
    <property type="project" value="TreeGrafter"/>
</dbReference>
<feature type="compositionally biased region" description="Low complexity" evidence="2">
    <location>
        <begin position="1164"/>
        <end position="1174"/>
    </location>
</feature>
<feature type="compositionally biased region" description="Polar residues" evidence="2">
    <location>
        <begin position="1199"/>
        <end position="1224"/>
    </location>
</feature>
<feature type="domain" description="Pleckstrin homology" evidence="3">
    <location>
        <begin position="903"/>
        <end position="1037"/>
    </location>
</feature>
<evidence type="ECO:0000259" key="3">
    <source>
        <dbReference type="Pfam" id="PF12814"/>
    </source>
</evidence>
<feature type="compositionally biased region" description="Polar residues" evidence="2">
    <location>
        <begin position="1175"/>
        <end position="1191"/>
    </location>
</feature>
<sequence length="1327" mass="146703">MNAWETEDECATAAQGSLPSPMGTPSRTPSRGSRRSSRPKSNSPSSSSPPPLPNDERLRRGSNDVNVDESISILDPRRFTPTLHANLVSEILALRRDQEEKIRTIELLEIDLHDSRGVHEELDSNLAEISKENRSLKRQLTLLEGSSSAALREAAKERDGAVESNSEYKRRIEAAQKKLRRQEEDSDRTHELWSRDKDNWEEEKRKLERRAHVAETRLKAVLDEVSTYQSRNSEHLNESESEDASRDSINCHVLGSDTESIRAMSLTNSCIRFSMLSVLNSYGESKLTSLSLAEELELGEDEDQADHDGRESVTSVRQRRSQSRESIVSRNQRRRTQSIDSLIRPSSTTGGRSLAQHVVPDKFEDGILEDDETVPLKLDYTDTGIQFSPPPSPHLSVVNHASVIDIWPVSGITTAKFERLQESVIPRECEIEANQRRKRVHATPPLIIDHPISLSMVSSASQTLEDPMSPPWTPKSPTDAPPHTPDEDQVQATISISTQTDLSGVQTPLPSARRALPPSPVAIPSIQLHPPNSVPATPHEPLLPQFFRDAGCQASVHPSMSSRSVSVQTEEIRVAQRLNLLPPHLQPSAISSAPPSPEPFEEQQNKRFSPVPGNLPPRNPRRMRSHKSLEQEIPSSPPQSLSRTRDAYPGNNDDGPLTSKERTSIRRPHRISSLFAGFENVSSDDGEDFADGDVSDNGYRTALSAPKPHIGGYRSSKGASPPPVSVSELMGSNETPESSQDVEGRNSRHVRNRFNGELSREVQELPSRSTRGTARQLDKPLRMAANNRPVPPVTECEVQFGHGDPVLAVEVFIGQTAFEESDQLPQSPEGALVVIDVTGVVRRHQCRHLLKLPEVLSHAQCQAAKRRCHDTCERRVVGDTVPIRGNSPLRTHTSFGTVKNASSVVDAIAQTMVGEWMFKYVRRRKSFGVAESNGIEGDNANGIRHKRWVWLAPYERAVMWSSKQPTSGSALMGKTGRKLTIQSVLDVKDDNAPPRGSPPLFNRSILILTPTRALKFTATSPERHYTWLTALSFLAHSSQALPEISQAPLPLPGASIPDFESPSQVRRLCRGGIRDSIRVAKGKTVLAQHGPTRVPSSHKENSIRETESVYSRSDPIVPEVSAKPPVVPRFLDRRQGGLGSIPSAPTHGRKRSNTGGRVPPPPSFRGFSGPASSGHVQTSNTAGMSGHTSGPSDIYQPQFHPSSCTAGQLNTSVSGHSSIRSSDAGNRPGAVVNNFFDAVSTMRMEAFISPVALNRFDDFPDEQDEMDLAGNYRRYSKERHQRSMNRESFYFSRGRRSEEFFGGNKTAGEEEHRHFDSGCCHDPFRGF</sequence>
<dbReference type="EMBL" id="MZNU01000222">
    <property type="protein sequence ID" value="OWP02569.1"/>
    <property type="molecule type" value="Genomic_DNA"/>
</dbReference>
<name>A0A218Z3D6_9HELO</name>
<reference evidence="4 5" key="1">
    <citation type="submission" date="2017-04" db="EMBL/GenBank/DDBJ databases">
        <title>Draft genome sequence of Marssonina coronaria NL1: causal agent of apple blotch.</title>
        <authorList>
            <person name="Cheng Q."/>
        </authorList>
    </citation>
    <scope>NUCLEOTIDE SEQUENCE [LARGE SCALE GENOMIC DNA]</scope>
    <source>
        <strain evidence="4 5">NL1</strain>
    </source>
</reference>
<feature type="region of interest" description="Disordered" evidence="2">
    <location>
        <begin position="227"/>
        <end position="246"/>
    </location>
</feature>
<comment type="caution">
    <text evidence="4">The sequence shown here is derived from an EMBL/GenBank/DDBJ whole genome shotgun (WGS) entry which is preliminary data.</text>
</comment>